<accession>A0AAE3NKA5</accession>
<proteinExistence type="predicted"/>
<gene>
    <name evidence="2" type="ORF">LBW55_16040</name>
</gene>
<organism evidence="2 3">
    <name type="scientific">Ralstonia solanacearum</name>
    <name type="common">Pseudomonas solanacearum</name>
    <dbReference type="NCBI Taxonomy" id="305"/>
    <lineage>
        <taxon>Bacteria</taxon>
        <taxon>Pseudomonadati</taxon>
        <taxon>Pseudomonadota</taxon>
        <taxon>Betaproteobacteria</taxon>
        <taxon>Burkholderiales</taxon>
        <taxon>Burkholderiaceae</taxon>
        <taxon>Ralstonia</taxon>
        <taxon>Ralstonia solanacearum species complex</taxon>
    </lineage>
</organism>
<dbReference type="Proteomes" id="UP001143674">
    <property type="component" value="Unassembled WGS sequence"/>
</dbReference>
<reference evidence="2" key="1">
    <citation type="submission" date="2021-09" db="EMBL/GenBank/DDBJ databases">
        <title>Genomic analysis of Ralstonia spp.</title>
        <authorList>
            <person name="Aburjaile F."/>
            <person name="Ariute J.C."/>
            <person name="Pais A.K.L."/>
            <person name="Albuquerque G.M.R."/>
            <person name="Silva A.M.F."/>
            <person name="Brenig B."/>
            <person name="Azevedo V."/>
            <person name="Matiuzzi M."/>
            <person name="Ramos R."/>
            <person name="Goes-Neto A."/>
            <person name="Soares S."/>
            <person name="Iseppon A.M.B."/>
            <person name="Souza E."/>
            <person name="Gama M."/>
        </authorList>
    </citation>
    <scope>NUCLEOTIDE SEQUENCE</scope>
    <source>
        <strain evidence="2">B4</strain>
    </source>
</reference>
<dbReference type="InterPro" id="IPR022061">
    <property type="entry name" value="DUF3617"/>
</dbReference>
<evidence type="ECO:0000313" key="3">
    <source>
        <dbReference type="Proteomes" id="UP001143674"/>
    </source>
</evidence>
<sequence>MKVWWNGMVLAGLAGLAGLAACAQAQELTPGLWEGQVSFSVNGKPVAVPDEQGRSRTSVMHTDCLAAKDTADVRSAFERSFARDMPGCRITRWSHTLGTLKVAVSCDGTHMGGAGTMEASGPLSSTRFDIAGTSHVQHPQFGPMTSGFRYQGRYLGACKS</sequence>
<dbReference type="PROSITE" id="PS51257">
    <property type="entry name" value="PROKAR_LIPOPROTEIN"/>
    <property type="match status" value="1"/>
</dbReference>
<comment type="caution">
    <text evidence="2">The sequence shown here is derived from an EMBL/GenBank/DDBJ whole genome shotgun (WGS) entry which is preliminary data.</text>
</comment>
<feature type="signal peptide" evidence="1">
    <location>
        <begin position="1"/>
        <end position="25"/>
    </location>
</feature>
<feature type="chain" id="PRO_5042041448" evidence="1">
    <location>
        <begin position="26"/>
        <end position="160"/>
    </location>
</feature>
<protein>
    <submittedName>
        <fullName evidence="2">DUF3617 domain-containing protein</fullName>
    </submittedName>
</protein>
<dbReference type="EMBL" id="JAIVEX010000008">
    <property type="protein sequence ID" value="MDB0523113.1"/>
    <property type="molecule type" value="Genomic_DNA"/>
</dbReference>
<dbReference type="AlphaFoldDB" id="A0AAE3NKA5"/>
<name>A0AAE3NKA5_RALSL</name>
<evidence type="ECO:0000256" key="1">
    <source>
        <dbReference type="SAM" id="SignalP"/>
    </source>
</evidence>
<dbReference type="Pfam" id="PF12276">
    <property type="entry name" value="DUF3617"/>
    <property type="match status" value="1"/>
</dbReference>
<keyword evidence="1" id="KW-0732">Signal</keyword>
<dbReference type="RefSeq" id="WP_184848481.1">
    <property type="nucleotide sequence ID" value="NZ_JABZEH010000001.1"/>
</dbReference>
<evidence type="ECO:0000313" key="2">
    <source>
        <dbReference type="EMBL" id="MDB0523113.1"/>
    </source>
</evidence>